<dbReference type="Proteomes" id="UP001163115">
    <property type="component" value="Chromosome"/>
</dbReference>
<organism evidence="1 2">
    <name type="scientific">Lacrimispora xylanolytica</name>
    <dbReference type="NCBI Taxonomy" id="29375"/>
    <lineage>
        <taxon>Bacteria</taxon>
        <taxon>Bacillati</taxon>
        <taxon>Bacillota</taxon>
        <taxon>Clostridia</taxon>
        <taxon>Lachnospirales</taxon>
        <taxon>Lachnospiraceae</taxon>
        <taxon>Lacrimispora</taxon>
    </lineage>
</organism>
<proteinExistence type="predicted"/>
<sequence>MREEFLNQQIDISLVEPRFDSIAASLRAWDKPKWILINKLDPVYEKAYTYYQNHKKSKKIQDDEKGIYFEISISVDEAGFDKETANRICDIFY</sequence>
<evidence type="ECO:0000313" key="1">
    <source>
        <dbReference type="EMBL" id="WAJ22342.1"/>
    </source>
</evidence>
<dbReference type="RefSeq" id="WP_268114245.1">
    <property type="nucleotide sequence ID" value="NZ_CP113524.1"/>
</dbReference>
<evidence type="ECO:0000313" key="2">
    <source>
        <dbReference type="Proteomes" id="UP001163115"/>
    </source>
</evidence>
<protein>
    <submittedName>
        <fullName evidence="1">Uncharacterized protein</fullName>
    </submittedName>
</protein>
<accession>A0ABY7A6P1</accession>
<dbReference type="EMBL" id="CP113524">
    <property type="protein sequence ID" value="WAJ22342.1"/>
    <property type="molecule type" value="Genomic_DNA"/>
</dbReference>
<name>A0ABY7A6P1_9FIRM</name>
<keyword evidence="2" id="KW-1185">Reference proteome</keyword>
<gene>
    <name evidence="1" type="ORF">OW255_12225</name>
</gene>
<reference evidence="1" key="1">
    <citation type="submission" date="2022-11" db="EMBL/GenBank/DDBJ databases">
        <title>Lacrimispora xylanolytica sy1, complete genome.</title>
        <authorList>
            <person name="Choi S."/>
        </authorList>
    </citation>
    <scope>NUCLEOTIDE SEQUENCE</scope>
    <source>
        <strain evidence="1">Sy1</strain>
    </source>
</reference>